<gene>
    <name evidence="1" type="ORF">EHS13_22465</name>
</gene>
<name>A0A6B8RP37_9BACL</name>
<keyword evidence="2" id="KW-1185">Reference proteome</keyword>
<dbReference type="AlphaFoldDB" id="A0A6B8RP37"/>
<reference evidence="2" key="1">
    <citation type="submission" date="2018-11" db="EMBL/GenBank/DDBJ databases">
        <title>Complete genome sequence of Paenibacillus sp. ML311-T8.</title>
        <authorList>
            <person name="Nam Y.-D."/>
            <person name="Kang J."/>
            <person name="Chung W.-H."/>
            <person name="Park Y.S."/>
        </authorList>
    </citation>
    <scope>NUCLEOTIDE SEQUENCE [LARGE SCALE GENOMIC DNA]</scope>
    <source>
        <strain evidence="2">ML311-T8</strain>
    </source>
</reference>
<protein>
    <submittedName>
        <fullName evidence="1">Uncharacterized protein</fullName>
    </submittedName>
</protein>
<evidence type="ECO:0000313" key="2">
    <source>
        <dbReference type="Proteomes" id="UP000426246"/>
    </source>
</evidence>
<dbReference type="Proteomes" id="UP000426246">
    <property type="component" value="Chromosome"/>
</dbReference>
<sequence length="62" mass="7166">METVSLSRIVMMLTPELYPFLKRNELDFQIVLANGIDALVAEDAVEIIQHSIYEHQKDARLH</sequence>
<dbReference type="EMBL" id="CP034235">
    <property type="protein sequence ID" value="QGQ97452.1"/>
    <property type="molecule type" value="Genomic_DNA"/>
</dbReference>
<accession>A0A6B8RP37</accession>
<dbReference type="OrthoDB" id="2991087at2"/>
<organism evidence="1 2">
    <name type="scientific">Paenibacillus psychroresistens</name>
    <dbReference type="NCBI Taxonomy" id="1778678"/>
    <lineage>
        <taxon>Bacteria</taxon>
        <taxon>Bacillati</taxon>
        <taxon>Bacillota</taxon>
        <taxon>Bacilli</taxon>
        <taxon>Bacillales</taxon>
        <taxon>Paenibacillaceae</taxon>
        <taxon>Paenibacillus</taxon>
    </lineage>
</organism>
<dbReference type="KEGG" id="ppsc:EHS13_22465"/>
<dbReference type="RefSeq" id="WP_162462902.1">
    <property type="nucleotide sequence ID" value="NZ_CP034235.1"/>
</dbReference>
<proteinExistence type="predicted"/>
<evidence type="ECO:0000313" key="1">
    <source>
        <dbReference type="EMBL" id="QGQ97452.1"/>
    </source>
</evidence>